<dbReference type="OrthoDB" id="9793039at2"/>
<dbReference type="InterPro" id="IPR041581">
    <property type="entry name" value="Glyoxalase_6"/>
</dbReference>
<dbReference type="KEGG" id="ido:I598_2617"/>
<evidence type="ECO:0000313" key="2">
    <source>
        <dbReference type="EMBL" id="ANC32147.1"/>
    </source>
</evidence>
<dbReference type="EMBL" id="CP014209">
    <property type="protein sequence ID" value="ANC32147.1"/>
    <property type="molecule type" value="Genomic_DNA"/>
</dbReference>
<organism evidence="2 3">
    <name type="scientific">Isoptericola dokdonensis DS-3</name>
    <dbReference type="NCBI Taxonomy" id="1300344"/>
    <lineage>
        <taxon>Bacteria</taxon>
        <taxon>Bacillati</taxon>
        <taxon>Actinomycetota</taxon>
        <taxon>Actinomycetes</taxon>
        <taxon>Micrococcales</taxon>
        <taxon>Promicromonosporaceae</taxon>
        <taxon>Isoptericola</taxon>
    </lineage>
</organism>
<evidence type="ECO:0000313" key="3">
    <source>
        <dbReference type="Proteomes" id="UP000076794"/>
    </source>
</evidence>
<dbReference type="Gene3D" id="3.10.180.10">
    <property type="entry name" value="2,3-Dihydroxybiphenyl 1,2-Dioxygenase, domain 1"/>
    <property type="match status" value="2"/>
</dbReference>
<dbReference type="InterPro" id="IPR004360">
    <property type="entry name" value="Glyas_Fos-R_dOase_dom"/>
</dbReference>
<proteinExistence type="predicted"/>
<dbReference type="PROSITE" id="PS51819">
    <property type="entry name" value="VOC"/>
    <property type="match status" value="2"/>
</dbReference>
<dbReference type="Proteomes" id="UP000076794">
    <property type="component" value="Chromosome"/>
</dbReference>
<dbReference type="Pfam" id="PF18029">
    <property type="entry name" value="Glyoxalase_6"/>
    <property type="match status" value="1"/>
</dbReference>
<dbReference type="SUPFAM" id="SSF54593">
    <property type="entry name" value="Glyoxalase/Bleomycin resistance protein/Dihydroxybiphenyl dioxygenase"/>
    <property type="match status" value="2"/>
</dbReference>
<dbReference type="PANTHER" id="PTHR33993">
    <property type="entry name" value="GLYOXALASE-RELATED"/>
    <property type="match status" value="1"/>
</dbReference>
<protein>
    <submittedName>
        <fullName evidence="2">27 kDa antigen Cfp30B</fullName>
    </submittedName>
</protein>
<dbReference type="PATRIC" id="fig|1300344.3.peg.2630"/>
<sequence>MSAPSGIPARTYPQGVPCWIDLEVDDVDAALAFYGALCGWRFTEKLPPGAPGRYAVASWDGTDATAIAAIASPSASGASRSTWNTYLAVDDAAASAARVLGLGGTLDSVVEVVGPPEAPAGHLVRFRDPQGVPSRLWQAGTRLGAQRVNEPGTWNFSNLLTDDQDAALAFYGPLLGWTVGELGYGMVRVEGYGAHLAATVDPGILDRQEHVPAGFADVVAGIGPAEGAPRWALVLAVADRDAAAATAVDAGATLLATDDTEWTREATIRDPCGAELVLSQFDPPEEYLAAEAAAEG</sequence>
<feature type="domain" description="VOC" evidence="1">
    <location>
        <begin position="153"/>
        <end position="281"/>
    </location>
</feature>
<gene>
    <name evidence="2" type="ORF">I598_2617</name>
</gene>
<keyword evidence="3" id="KW-1185">Reference proteome</keyword>
<dbReference type="Pfam" id="PF00903">
    <property type="entry name" value="Glyoxalase"/>
    <property type="match status" value="1"/>
</dbReference>
<dbReference type="STRING" id="1300344.I598_2617"/>
<dbReference type="AlphaFoldDB" id="A0A161IFD7"/>
<dbReference type="PANTHER" id="PTHR33993:SF14">
    <property type="entry name" value="GB|AAF24581.1"/>
    <property type="match status" value="1"/>
</dbReference>
<reference evidence="2 3" key="1">
    <citation type="submission" date="2016-01" db="EMBL/GenBank/DDBJ databases">
        <title>Complete genome sequence of a soil Actinobacterium, Isoptericola dokdonensis DS-3.</title>
        <authorList>
            <person name="Kwon S.-K."/>
            <person name="Kim J.F."/>
        </authorList>
    </citation>
    <scope>NUCLEOTIDE SEQUENCE [LARGE SCALE GENOMIC DNA]</scope>
    <source>
        <strain evidence="2 3">DS-3</strain>
    </source>
</reference>
<dbReference type="InterPro" id="IPR029068">
    <property type="entry name" value="Glyas_Bleomycin-R_OHBP_Dase"/>
</dbReference>
<dbReference type="RefSeq" id="WP_068203320.1">
    <property type="nucleotide sequence ID" value="NZ_CP014209.1"/>
</dbReference>
<name>A0A161IFD7_9MICO</name>
<accession>A0A161IFD7</accession>
<dbReference type="InterPro" id="IPR037523">
    <property type="entry name" value="VOC_core"/>
</dbReference>
<evidence type="ECO:0000259" key="1">
    <source>
        <dbReference type="PROSITE" id="PS51819"/>
    </source>
</evidence>
<feature type="domain" description="VOC" evidence="1">
    <location>
        <begin position="16"/>
        <end position="139"/>
    </location>
</feature>
<dbReference type="InterPro" id="IPR052164">
    <property type="entry name" value="Anthracycline_SecMetBiosynth"/>
</dbReference>